<dbReference type="InterPro" id="IPR027417">
    <property type="entry name" value="P-loop_NTPase"/>
</dbReference>
<feature type="region of interest" description="Disordered" evidence="5">
    <location>
        <begin position="248"/>
        <end position="270"/>
    </location>
</feature>
<dbReference type="CDD" id="cd03220">
    <property type="entry name" value="ABC_KpsT_Wzt"/>
    <property type="match status" value="1"/>
</dbReference>
<evidence type="ECO:0000313" key="7">
    <source>
        <dbReference type="EMBL" id="HGU33463.1"/>
    </source>
</evidence>
<comment type="caution">
    <text evidence="7">The sequence shown here is derived from an EMBL/GenBank/DDBJ whole genome shotgun (WGS) entry which is preliminary data.</text>
</comment>
<gene>
    <name evidence="7" type="ORF">ENS29_11470</name>
</gene>
<sequence>MKDILVADRVSKRFRRNPDRYATLKELLIRRLRAKRVADEWFWALKDVSFRLQRGCSIGIIGHNGAGKSTLLRLLCGLGRPTTGNIQCMAGVGSLLELGGGFQPELSGRENLMTAGILSGLRKKQVEALQEDIVAFAELEAFIDQPVRTYSSGMYLRLAFASAIRMNHDILVIDEVLAVGDHRFQTKCIDQLKEFRRAGKTLVLTSHDLEQVRSLCDEVIVLEEGAIAYRGDPENAVHYYHELMRQRTEKRAAETSSAEGLPHEPSETRQGERLGTFEAAMEQVLLLTDTNERAATWKTGDRLTVDIHYRRLPNVQDVAILLGIYTETNVKCFETALPSARDLFGPLSETGILRCVLSGLWLHPGRYYVNLGFYPTDWSYTYDYHWQMHPFWIVSDEPVDRFQSVSGPLAVHPLWSRL</sequence>
<evidence type="ECO:0000256" key="5">
    <source>
        <dbReference type="SAM" id="MobiDB-lite"/>
    </source>
</evidence>
<dbReference type="PROSITE" id="PS50893">
    <property type="entry name" value="ABC_TRANSPORTER_2"/>
    <property type="match status" value="1"/>
</dbReference>
<dbReference type="SUPFAM" id="SSF52540">
    <property type="entry name" value="P-loop containing nucleoside triphosphate hydrolases"/>
    <property type="match status" value="1"/>
</dbReference>
<reference evidence="7" key="1">
    <citation type="journal article" date="2020" name="mSystems">
        <title>Genome- and Community-Level Interaction Insights into Carbon Utilization and Element Cycling Functions of Hydrothermarchaeota in Hydrothermal Sediment.</title>
        <authorList>
            <person name="Zhou Z."/>
            <person name="Liu Y."/>
            <person name="Xu W."/>
            <person name="Pan J."/>
            <person name="Luo Z.H."/>
            <person name="Li M."/>
        </authorList>
    </citation>
    <scope>NUCLEOTIDE SEQUENCE [LARGE SCALE GENOMIC DNA]</scope>
    <source>
        <strain evidence="7">SpSt-477</strain>
    </source>
</reference>
<feature type="domain" description="ABC transporter" evidence="6">
    <location>
        <begin position="29"/>
        <end position="249"/>
    </location>
</feature>
<dbReference type="AlphaFoldDB" id="A0A7C4RT61"/>
<feature type="compositionally biased region" description="Basic and acidic residues" evidence="5">
    <location>
        <begin position="261"/>
        <end position="270"/>
    </location>
</feature>
<evidence type="ECO:0000256" key="2">
    <source>
        <dbReference type="ARBA" id="ARBA00022448"/>
    </source>
</evidence>
<dbReference type="Pfam" id="PF14524">
    <property type="entry name" value="Wzt_C"/>
    <property type="match status" value="1"/>
</dbReference>
<dbReference type="Pfam" id="PF00005">
    <property type="entry name" value="ABC_tran"/>
    <property type="match status" value="1"/>
</dbReference>
<dbReference type="InterPro" id="IPR015860">
    <property type="entry name" value="ABC_transpr_TagH-like"/>
</dbReference>
<dbReference type="InterPro" id="IPR050683">
    <property type="entry name" value="Bact_Polysacc_Export_ATP-bd"/>
</dbReference>
<keyword evidence="2" id="KW-0813">Transport</keyword>
<keyword evidence="3" id="KW-0547">Nucleotide-binding</keyword>
<dbReference type="PANTHER" id="PTHR46743:SF2">
    <property type="entry name" value="TEICHOIC ACIDS EXPORT ATP-BINDING PROTEIN TAGH"/>
    <property type="match status" value="1"/>
</dbReference>
<keyword evidence="4 7" id="KW-0067">ATP-binding</keyword>
<dbReference type="GO" id="GO:0016020">
    <property type="term" value="C:membrane"/>
    <property type="evidence" value="ECO:0007669"/>
    <property type="project" value="InterPro"/>
</dbReference>
<dbReference type="Gene3D" id="3.40.50.300">
    <property type="entry name" value="P-loop containing nucleotide triphosphate hydrolases"/>
    <property type="match status" value="1"/>
</dbReference>
<accession>A0A7C4RT61</accession>
<comment type="similarity">
    <text evidence="1">Belongs to the ABC transporter superfamily.</text>
</comment>
<dbReference type="GO" id="GO:0140359">
    <property type="term" value="F:ABC-type transporter activity"/>
    <property type="evidence" value="ECO:0007669"/>
    <property type="project" value="InterPro"/>
</dbReference>
<dbReference type="Gene3D" id="2.70.50.60">
    <property type="entry name" value="abc- transporter (atp binding component) like domain"/>
    <property type="match status" value="1"/>
</dbReference>
<evidence type="ECO:0000256" key="4">
    <source>
        <dbReference type="ARBA" id="ARBA00022840"/>
    </source>
</evidence>
<dbReference type="GO" id="GO:0005524">
    <property type="term" value="F:ATP binding"/>
    <property type="evidence" value="ECO:0007669"/>
    <property type="project" value="UniProtKB-KW"/>
</dbReference>
<name>A0A7C4RT61_9BACT</name>
<evidence type="ECO:0000256" key="3">
    <source>
        <dbReference type="ARBA" id="ARBA00022741"/>
    </source>
</evidence>
<dbReference type="InterPro" id="IPR003439">
    <property type="entry name" value="ABC_transporter-like_ATP-bd"/>
</dbReference>
<organism evidence="7">
    <name type="scientific">Desulfatirhabdium butyrativorans</name>
    <dbReference type="NCBI Taxonomy" id="340467"/>
    <lineage>
        <taxon>Bacteria</taxon>
        <taxon>Pseudomonadati</taxon>
        <taxon>Thermodesulfobacteriota</taxon>
        <taxon>Desulfobacteria</taxon>
        <taxon>Desulfobacterales</taxon>
        <taxon>Desulfatirhabdiaceae</taxon>
        <taxon>Desulfatirhabdium</taxon>
    </lineage>
</organism>
<dbReference type="PANTHER" id="PTHR46743">
    <property type="entry name" value="TEICHOIC ACIDS EXPORT ATP-BINDING PROTEIN TAGH"/>
    <property type="match status" value="1"/>
</dbReference>
<dbReference type="EMBL" id="DSUH01000263">
    <property type="protein sequence ID" value="HGU33463.1"/>
    <property type="molecule type" value="Genomic_DNA"/>
</dbReference>
<dbReference type="GO" id="GO:0016887">
    <property type="term" value="F:ATP hydrolysis activity"/>
    <property type="evidence" value="ECO:0007669"/>
    <property type="project" value="InterPro"/>
</dbReference>
<proteinExistence type="inferred from homology"/>
<evidence type="ECO:0000256" key="1">
    <source>
        <dbReference type="ARBA" id="ARBA00005417"/>
    </source>
</evidence>
<dbReference type="CDD" id="cd10147">
    <property type="entry name" value="Wzt_C-like"/>
    <property type="match status" value="1"/>
</dbReference>
<protein>
    <submittedName>
        <fullName evidence="7">ABC transporter ATP-binding protein</fullName>
    </submittedName>
</protein>
<dbReference type="SMART" id="SM00382">
    <property type="entry name" value="AAA"/>
    <property type="match status" value="1"/>
</dbReference>
<dbReference type="InterPro" id="IPR003593">
    <property type="entry name" value="AAA+_ATPase"/>
</dbReference>
<evidence type="ECO:0000259" key="6">
    <source>
        <dbReference type="PROSITE" id="PS50893"/>
    </source>
</evidence>
<dbReference type="InterPro" id="IPR029439">
    <property type="entry name" value="Wzt_C"/>
</dbReference>